<name>A0A3P3XPY2_9SPIR</name>
<reference evidence="2" key="1">
    <citation type="submission" date="2017-02" db="EMBL/GenBank/DDBJ databases">
        <authorList>
            <person name="Regsiter A."/>
            <person name="William W."/>
        </authorList>
    </citation>
    <scope>NUCLEOTIDE SEQUENCE</scope>
    <source>
        <strain evidence="2">BdmA 4</strain>
    </source>
</reference>
<dbReference type="Pfam" id="PF01978">
    <property type="entry name" value="TrmB"/>
    <property type="match status" value="1"/>
</dbReference>
<protein>
    <recommendedName>
        <fullName evidence="1">Transcription regulator TrmB N-terminal domain-containing protein</fullName>
    </recommendedName>
</protein>
<dbReference type="EMBL" id="FWDO01000004">
    <property type="protein sequence ID" value="SLM18330.1"/>
    <property type="molecule type" value="Genomic_DNA"/>
</dbReference>
<dbReference type="AlphaFoldDB" id="A0A3P3XPY2"/>
<sequence>MEELFRTLGMNDNERDVYLSVIKAGKISANQVAKETGINRTTVYSIAKKLEKMGVLAFDLGQKVGYLVAIPPENLVTIFEKEEKKLAEKKQVAIELAKELSSLTHDKRYSVPRIRFVEEDDLEEYLYAVYPRWEESSSNSDNVWWGFEDDSFTTCYEKWIKWGWHRPNEGLRVELFFNEAQIEKQLTKEYSGRKMKTLPNHISFDSTLWIVGEYLIMVQTRSRPHYLVEIHDPVLARNQRELFKGLWALAPELSCT</sequence>
<dbReference type="InterPro" id="IPR002831">
    <property type="entry name" value="Tscrpt_reg_TrmB_N"/>
</dbReference>
<dbReference type="InterPro" id="IPR036388">
    <property type="entry name" value="WH-like_DNA-bd_sf"/>
</dbReference>
<organism evidence="2">
    <name type="scientific">uncultured spirochete</name>
    <dbReference type="NCBI Taxonomy" id="156406"/>
    <lineage>
        <taxon>Bacteria</taxon>
        <taxon>Pseudomonadati</taxon>
        <taxon>Spirochaetota</taxon>
        <taxon>Spirochaetia</taxon>
        <taxon>Spirochaetales</taxon>
        <taxon>environmental samples</taxon>
    </lineage>
</organism>
<dbReference type="InterPro" id="IPR036390">
    <property type="entry name" value="WH_DNA-bd_sf"/>
</dbReference>
<dbReference type="PANTHER" id="PTHR34293">
    <property type="entry name" value="HTH-TYPE TRANSCRIPTIONAL REGULATOR TRMBL2"/>
    <property type="match status" value="1"/>
</dbReference>
<dbReference type="Gene3D" id="1.10.10.10">
    <property type="entry name" value="Winged helix-like DNA-binding domain superfamily/Winged helix DNA-binding domain"/>
    <property type="match status" value="1"/>
</dbReference>
<evidence type="ECO:0000313" key="2">
    <source>
        <dbReference type="EMBL" id="SLM18330.1"/>
    </source>
</evidence>
<proteinExistence type="predicted"/>
<evidence type="ECO:0000259" key="1">
    <source>
        <dbReference type="Pfam" id="PF01978"/>
    </source>
</evidence>
<dbReference type="InterPro" id="IPR051797">
    <property type="entry name" value="TrmB-like"/>
</dbReference>
<accession>A0A3P3XPY2</accession>
<dbReference type="PANTHER" id="PTHR34293:SF1">
    <property type="entry name" value="HTH-TYPE TRANSCRIPTIONAL REGULATOR TRMBL2"/>
    <property type="match status" value="1"/>
</dbReference>
<gene>
    <name evidence="2" type="ORF">SPIRO4BDMA_40902</name>
</gene>
<feature type="domain" description="Transcription regulator TrmB N-terminal" evidence="1">
    <location>
        <begin position="7"/>
        <end position="72"/>
    </location>
</feature>
<dbReference type="SUPFAM" id="SSF46785">
    <property type="entry name" value="Winged helix' DNA-binding domain"/>
    <property type="match status" value="1"/>
</dbReference>